<dbReference type="EMBL" id="SRLO01001440">
    <property type="protein sequence ID" value="TNN37795.1"/>
    <property type="molecule type" value="Genomic_DNA"/>
</dbReference>
<dbReference type="GO" id="GO:0051020">
    <property type="term" value="F:GTPase binding"/>
    <property type="evidence" value="ECO:0007669"/>
    <property type="project" value="TreeGrafter"/>
</dbReference>
<dbReference type="Pfam" id="PF01843">
    <property type="entry name" value="DIL"/>
    <property type="match status" value="1"/>
</dbReference>
<reference evidence="2 3" key="1">
    <citation type="submission" date="2019-03" db="EMBL/GenBank/DDBJ databases">
        <title>First draft genome of Liparis tanakae, snailfish: a comprehensive survey of snailfish specific genes.</title>
        <authorList>
            <person name="Kim W."/>
            <person name="Song I."/>
            <person name="Jeong J.-H."/>
            <person name="Kim D."/>
            <person name="Kim S."/>
            <person name="Ryu S."/>
            <person name="Song J.Y."/>
            <person name="Lee S.K."/>
        </authorList>
    </citation>
    <scope>NUCLEOTIDE SEQUENCE [LARGE SCALE GENOMIC DNA]</scope>
    <source>
        <tissue evidence="2">Muscle</tissue>
    </source>
</reference>
<accession>A0A4Z2FA22</accession>
<evidence type="ECO:0000259" key="1">
    <source>
        <dbReference type="PROSITE" id="PS51126"/>
    </source>
</evidence>
<gene>
    <name evidence="2" type="primary">MYO5A_5</name>
    <name evidence="2" type="ORF">EYF80_052044</name>
</gene>
<dbReference type="OrthoDB" id="6108017at2759"/>
<dbReference type="PANTHER" id="PTHR16027">
    <property type="entry name" value="DILUTE DOMAIN-CONTAINING PROTEIN YPR089W"/>
    <property type="match status" value="1"/>
</dbReference>
<name>A0A4Z2FA22_9TELE</name>
<evidence type="ECO:0000313" key="3">
    <source>
        <dbReference type="Proteomes" id="UP000314294"/>
    </source>
</evidence>
<protein>
    <submittedName>
        <fullName evidence="2">Unconventional myosin-Va</fullName>
    </submittedName>
</protein>
<sequence length="421" mass="48159">MEQLEKQDRTIRKLKKQLKVYSKRIGEMGAGQTEGQTSPGLTVDEPIHPVNIPRREKDFQGMLEYKKEDELKLVKNLILELKPRGVAVNLIPGLPAYILFMCLRHADYVNDDQKVRTLLTSTINSIKKILKKRGDDFETVSFWLANTCRFLHCLKQYSGDEAFMKHNTPRQNEHTLSNFDLAEYRQVISDLAIQIYQQLIKCMENILQPMIGACRTASIADEGTYTLDSILRQLSAFHSTMCQHGTDPELIKQVVKQQFYIIGAVTLNNLLLRKDMCSWSKGMQIRYNVSQQEEWLRDKGLMVCGAKETLEPLIQAAQLLQVKKKTDEDADAICSMCLALTTAQIVKVLNLYTPVNEFEERVSVSFIRTIQTRLRDRCESPQLLMDTKMIYPVTFPFSPSSLALETIQIPGSLNLGFLTRV</sequence>
<organism evidence="2 3">
    <name type="scientific">Liparis tanakae</name>
    <name type="common">Tanaka's snailfish</name>
    <dbReference type="NCBI Taxonomy" id="230148"/>
    <lineage>
        <taxon>Eukaryota</taxon>
        <taxon>Metazoa</taxon>
        <taxon>Chordata</taxon>
        <taxon>Craniata</taxon>
        <taxon>Vertebrata</taxon>
        <taxon>Euteleostomi</taxon>
        <taxon>Actinopterygii</taxon>
        <taxon>Neopterygii</taxon>
        <taxon>Teleostei</taxon>
        <taxon>Neoteleostei</taxon>
        <taxon>Acanthomorphata</taxon>
        <taxon>Eupercaria</taxon>
        <taxon>Perciformes</taxon>
        <taxon>Cottioidei</taxon>
        <taxon>Cottales</taxon>
        <taxon>Liparidae</taxon>
        <taxon>Liparis</taxon>
    </lineage>
</organism>
<dbReference type="InterPro" id="IPR052072">
    <property type="entry name" value="Vascular_dev_regulator"/>
</dbReference>
<comment type="caution">
    <text evidence="2">The sequence shown here is derived from an EMBL/GenBank/DDBJ whole genome shotgun (WGS) entry which is preliminary data.</text>
</comment>
<dbReference type="PROSITE" id="PS51126">
    <property type="entry name" value="DILUTE"/>
    <property type="match status" value="1"/>
</dbReference>
<evidence type="ECO:0000313" key="2">
    <source>
        <dbReference type="EMBL" id="TNN37795.1"/>
    </source>
</evidence>
<dbReference type="AlphaFoldDB" id="A0A4Z2FA22"/>
<keyword evidence="3" id="KW-1185">Reference proteome</keyword>
<dbReference type="SMART" id="SM01132">
    <property type="entry name" value="DIL"/>
    <property type="match status" value="1"/>
</dbReference>
<feature type="domain" description="Dilute" evidence="1">
    <location>
        <begin position="120"/>
        <end position="376"/>
    </location>
</feature>
<dbReference type="InterPro" id="IPR002710">
    <property type="entry name" value="Dilute_dom"/>
</dbReference>
<proteinExistence type="predicted"/>
<dbReference type="PANTHER" id="PTHR16027:SF6">
    <property type="entry name" value="DILUTE DOMAIN-CONTAINING PROTEIN"/>
    <property type="match status" value="1"/>
</dbReference>
<dbReference type="Proteomes" id="UP000314294">
    <property type="component" value="Unassembled WGS sequence"/>
</dbReference>